<dbReference type="RefSeq" id="WP_187071472.1">
    <property type="nucleotide sequence ID" value="NZ_JACRYL010000009.1"/>
</dbReference>
<gene>
    <name evidence="1" type="ORF">H7U22_11280</name>
</gene>
<dbReference type="Proteomes" id="UP000652755">
    <property type="component" value="Unassembled WGS sequence"/>
</dbReference>
<sequence>MIFLSAQPDEDYFIWQLELQLYNFRKLKIAPEHVQVLIGFDENRGLNSKFADFIKGDDKVQFFIYPDTRELKFYPSSLRPHIIKKHISANPLLEREVIFYHDSDIIFRELPNFDQMIDDDIWYLSNAKSYLDSTYLKSKGESLFENMCSIVNISPNMVVANDNNVGGAQYLLKNTTYEFWDKVEQDCVKLYFIPNVYEKLNDKIIGLNPKDSVPIQAWCSDMWALLWNSWRFGYKTQIHDDLDFCWPHEDISRWYKTKIYHDAGVLEDQADKYFCKSLFKNKSPFFEDFSKVISHSCSYKYVEHMRLFIKKRAGRS</sequence>
<reference evidence="1 2" key="1">
    <citation type="submission" date="2020-08" db="EMBL/GenBank/DDBJ databases">
        <authorList>
            <person name="Sun Q."/>
            <person name="Inoue M."/>
        </authorList>
    </citation>
    <scope>NUCLEOTIDE SEQUENCE [LARGE SCALE GENOMIC DNA]</scope>
    <source>
        <strain evidence="1 2">CCM 8938</strain>
    </source>
</reference>
<name>A0ABR7KSD2_9SPHI</name>
<evidence type="ECO:0000313" key="2">
    <source>
        <dbReference type="Proteomes" id="UP000652755"/>
    </source>
</evidence>
<accession>A0ABR7KSD2</accession>
<dbReference type="EMBL" id="JACRYL010000009">
    <property type="protein sequence ID" value="MBC6111004.1"/>
    <property type="molecule type" value="Genomic_DNA"/>
</dbReference>
<proteinExistence type="predicted"/>
<evidence type="ECO:0000313" key="1">
    <source>
        <dbReference type="EMBL" id="MBC6111004.1"/>
    </source>
</evidence>
<evidence type="ECO:0008006" key="3">
    <source>
        <dbReference type="Google" id="ProtNLM"/>
    </source>
</evidence>
<comment type="caution">
    <text evidence="1">The sequence shown here is derived from an EMBL/GenBank/DDBJ whole genome shotgun (WGS) entry which is preliminary data.</text>
</comment>
<keyword evidence="2" id="KW-1185">Reference proteome</keyword>
<protein>
    <recommendedName>
        <fullName evidence="3">Glycosyl transferase family 8</fullName>
    </recommendedName>
</protein>
<organism evidence="1 2">
    <name type="scientific">Pedobacter fastidiosus</name>
    <dbReference type="NCBI Taxonomy" id="2765361"/>
    <lineage>
        <taxon>Bacteria</taxon>
        <taxon>Pseudomonadati</taxon>
        <taxon>Bacteroidota</taxon>
        <taxon>Sphingobacteriia</taxon>
        <taxon>Sphingobacteriales</taxon>
        <taxon>Sphingobacteriaceae</taxon>
        <taxon>Pedobacter</taxon>
    </lineage>
</organism>